<feature type="domain" description="VOC" evidence="2">
    <location>
        <begin position="31"/>
        <end position="152"/>
    </location>
</feature>
<name>A0ABP8H668_9SPHI</name>
<organism evidence="3 4">
    <name type="scientific">Mucilaginibacter gynuensis</name>
    <dbReference type="NCBI Taxonomy" id="1302236"/>
    <lineage>
        <taxon>Bacteria</taxon>
        <taxon>Pseudomonadati</taxon>
        <taxon>Bacteroidota</taxon>
        <taxon>Sphingobacteriia</taxon>
        <taxon>Sphingobacteriales</taxon>
        <taxon>Sphingobacteriaceae</taxon>
        <taxon>Mucilaginibacter</taxon>
    </lineage>
</organism>
<accession>A0ABP8H668</accession>
<dbReference type="PANTHER" id="PTHR46142:SF3">
    <property type="entry name" value="F18B13.24 PROTEIN"/>
    <property type="match status" value="1"/>
</dbReference>
<dbReference type="Pfam" id="PF00903">
    <property type="entry name" value="Glyoxalase"/>
    <property type="match status" value="1"/>
</dbReference>
<proteinExistence type="predicted"/>
<dbReference type="InterPro" id="IPR037523">
    <property type="entry name" value="VOC_core"/>
</dbReference>
<dbReference type="Proteomes" id="UP001500582">
    <property type="component" value="Unassembled WGS sequence"/>
</dbReference>
<dbReference type="EMBL" id="BAABFT010000015">
    <property type="protein sequence ID" value="GAA4334935.1"/>
    <property type="molecule type" value="Genomic_DNA"/>
</dbReference>
<feature type="signal peptide" evidence="1">
    <location>
        <begin position="1"/>
        <end position="25"/>
    </location>
</feature>
<dbReference type="PROSITE" id="PS51819">
    <property type="entry name" value="VOC"/>
    <property type="match status" value="1"/>
</dbReference>
<evidence type="ECO:0000256" key="1">
    <source>
        <dbReference type="SAM" id="SignalP"/>
    </source>
</evidence>
<dbReference type="PANTHER" id="PTHR46142">
    <property type="match status" value="1"/>
</dbReference>
<feature type="chain" id="PRO_5045235454" description="VOC domain-containing protein" evidence="1">
    <location>
        <begin position="26"/>
        <end position="154"/>
    </location>
</feature>
<evidence type="ECO:0000313" key="3">
    <source>
        <dbReference type="EMBL" id="GAA4334935.1"/>
    </source>
</evidence>
<sequence length="154" mass="17387">MISKIKLLSLAVLLLSLGLSTKIMAQSAKPTINHIAICAQNLEKSTKFYTEVMQFEIVPNPFNDKVHQWIKIGPLVNLHIIEGDCKGNPHNRNDHLAFSVASMPDFVKHLDKLNVTYGDWGGTNKKIQKRPDGISQIYFQDPDGYWIEVNNADK</sequence>
<keyword evidence="4" id="KW-1185">Reference proteome</keyword>
<evidence type="ECO:0000259" key="2">
    <source>
        <dbReference type="PROSITE" id="PS51819"/>
    </source>
</evidence>
<keyword evidence="1" id="KW-0732">Signal</keyword>
<comment type="caution">
    <text evidence="3">The sequence shown here is derived from an EMBL/GenBank/DDBJ whole genome shotgun (WGS) entry which is preliminary data.</text>
</comment>
<dbReference type="RefSeq" id="WP_345213200.1">
    <property type="nucleotide sequence ID" value="NZ_BAABFT010000015.1"/>
</dbReference>
<dbReference type="SUPFAM" id="SSF54593">
    <property type="entry name" value="Glyoxalase/Bleomycin resistance protein/Dihydroxybiphenyl dioxygenase"/>
    <property type="match status" value="1"/>
</dbReference>
<dbReference type="Gene3D" id="3.10.180.10">
    <property type="entry name" value="2,3-Dihydroxybiphenyl 1,2-Dioxygenase, domain 1"/>
    <property type="match status" value="1"/>
</dbReference>
<gene>
    <name evidence="3" type="ORF">GCM10023149_42570</name>
</gene>
<protein>
    <recommendedName>
        <fullName evidence="2">VOC domain-containing protein</fullName>
    </recommendedName>
</protein>
<evidence type="ECO:0000313" key="4">
    <source>
        <dbReference type="Proteomes" id="UP001500582"/>
    </source>
</evidence>
<reference evidence="4" key="1">
    <citation type="journal article" date="2019" name="Int. J. Syst. Evol. Microbiol.">
        <title>The Global Catalogue of Microorganisms (GCM) 10K type strain sequencing project: providing services to taxonomists for standard genome sequencing and annotation.</title>
        <authorList>
            <consortium name="The Broad Institute Genomics Platform"/>
            <consortium name="The Broad Institute Genome Sequencing Center for Infectious Disease"/>
            <person name="Wu L."/>
            <person name="Ma J."/>
        </authorList>
    </citation>
    <scope>NUCLEOTIDE SEQUENCE [LARGE SCALE GENOMIC DNA]</scope>
    <source>
        <strain evidence="4">JCM 17705</strain>
    </source>
</reference>
<dbReference type="InterPro" id="IPR004360">
    <property type="entry name" value="Glyas_Fos-R_dOase_dom"/>
</dbReference>
<dbReference type="InterPro" id="IPR029068">
    <property type="entry name" value="Glyas_Bleomycin-R_OHBP_Dase"/>
</dbReference>